<evidence type="ECO:0000256" key="4">
    <source>
        <dbReference type="RuleBase" id="RU003512"/>
    </source>
</evidence>
<comment type="caution">
    <text evidence="6">The sequence shown here is derived from an EMBL/GenBank/DDBJ whole genome shotgun (WGS) entry which is preliminary data.</text>
</comment>
<keyword evidence="3 5" id="KW-0732">Signal</keyword>
<dbReference type="Proteomes" id="UP000264062">
    <property type="component" value="Unassembled WGS sequence"/>
</dbReference>
<dbReference type="GO" id="GO:0007155">
    <property type="term" value="P:cell adhesion"/>
    <property type="evidence" value="ECO:0007669"/>
    <property type="project" value="InterPro"/>
</dbReference>
<evidence type="ECO:0008006" key="8">
    <source>
        <dbReference type="Google" id="ProtNLM"/>
    </source>
</evidence>
<dbReference type="InterPro" id="IPR006128">
    <property type="entry name" value="Lipoprotein_PsaA-like"/>
</dbReference>
<dbReference type="Gene3D" id="3.40.50.1980">
    <property type="entry name" value="Nitrogenase molybdenum iron protein domain"/>
    <property type="match status" value="2"/>
</dbReference>
<dbReference type="AlphaFoldDB" id="A0A350HAA8"/>
<gene>
    <name evidence="6" type="ORF">DCW38_04760</name>
</gene>
<dbReference type="InterPro" id="IPR050492">
    <property type="entry name" value="Bact_metal-bind_prot9"/>
</dbReference>
<dbReference type="PRINTS" id="PR00690">
    <property type="entry name" value="ADHESNFAMILY"/>
</dbReference>
<sequence>MKKVLFLIAVALIIVCSGCVKAPETNEIRVIATIEPVKYIAEQILKDKGGASSLLSQNQDVHSFELKPLSMKNVANADIIIFLGSNLEFEEKNMEALIENARNTVVLFLSDGIDSVFDPHIWVSLKNLKILAGRICECISHYDEENRDYYENNLAVYSAKIDSADKILSETLLKRGIKRIFTDHTAFSYLAIDYSVEQTAIFEESKEPSLRDISATADLMKNDPDKILILTNPSSKRFTDIFQREAGAKVIMFNPLSLDIVGEFLNLAVSINNE</sequence>
<evidence type="ECO:0000256" key="3">
    <source>
        <dbReference type="ARBA" id="ARBA00022729"/>
    </source>
</evidence>
<evidence type="ECO:0000313" key="7">
    <source>
        <dbReference type="Proteomes" id="UP000264062"/>
    </source>
</evidence>
<dbReference type="PANTHER" id="PTHR42953:SF3">
    <property type="entry name" value="HIGH-AFFINITY ZINC UPTAKE SYSTEM PROTEIN ZNUA"/>
    <property type="match status" value="1"/>
</dbReference>
<evidence type="ECO:0000256" key="5">
    <source>
        <dbReference type="SAM" id="SignalP"/>
    </source>
</evidence>
<accession>A0A350HAA8</accession>
<reference evidence="6 7" key="1">
    <citation type="journal article" date="2018" name="Nat. Biotechnol.">
        <title>A standardized bacterial taxonomy based on genome phylogeny substantially revises the tree of life.</title>
        <authorList>
            <person name="Parks D.H."/>
            <person name="Chuvochina M."/>
            <person name="Waite D.W."/>
            <person name="Rinke C."/>
            <person name="Skarshewski A."/>
            <person name="Chaumeil P.A."/>
            <person name="Hugenholtz P."/>
        </authorList>
    </citation>
    <scope>NUCLEOTIDE SEQUENCE [LARGE SCALE GENOMIC DNA]</scope>
    <source>
        <strain evidence="6">UBA9956</strain>
    </source>
</reference>
<dbReference type="SUPFAM" id="SSF53807">
    <property type="entry name" value="Helical backbone' metal receptor"/>
    <property type="match status" value="1"/>
</dbReference>
<evidence type="ECO:0000256" key="2">
    <source>
        <dbReference type="ARBA" id="ARBA00022448"/>
    </source>
</evidence>
<dbReference type="Pfam" id="PF01297">
    <property type="entry name" value="ZnuA"/>
    <property type="match status" value="1"/>
</dbReference>
<evidence type="ECO:0000256" key="1">
    <source>
        <dbReference type="ARBA" id="ARBA00011028"/>
    </source>
</evidence>
<dbReference type="InterPro" id="IPR006127">
    <property type="entry name" value="ZnuA-like"/>
</dbReference>
<feature type="signal peptide" evidence="5">
    <location>
        <begin position="1"/>
        <end position="22"/>
    </location>
</feature>
<dbReference type="GO" id="GO:0030001">
    <property type="term" value="P:metal ion transport"/>
    <property type="evidence" value="ECO:0007669"/>
    <property type="project" value="InterPro"/>
</dbReference>
<proteinExistence type="inferred from homology"/>
<organism evidence="6 7">
    <name type="scientific">candidate division WOR-3 bacterium</name>
    <dbReference type="NCBI Taxonomy" id="2052148"/>
    <lineage>
        <taxon>Bacteria</taxon>
        <taxon>Bacteria division WOR-3</taxon>
    </lineage>
</organism>
<dbReference type="GO" id="GO:0046872">
    <property type="term" value="F:metal ion binding"/>
    <property type="evidence" value="ECO:0007669"/>
    <property type="project" value="InterPro"/>
</dbReference>
<evidence type="ECO:0000313" key="6">
    <source>
        <dbReference type="EMBL" id="HAV92474.1"/>
    </source>
</evidence>
<keyword evidence="2 4" id="KW-0813">Transport</keyword>
<comment type="similarity">
    <text evidence="1 4">Belongs to the bacterial solute-binding protein 9 family.</text>
</comment>
<feature type="chain" id="PRO_5016939042" description="Zinc ABC transporter substrate-binding protein" evidence="5">
    <location>
        <begin position="23"/>
        <end position="274"/>
    </location>
</feature>
<name>A0A350HAA8_UNCW3</name>
<protein>
    <recommendedName>
        <fullName evidence="8">Zinc ABC transporter substrate-binding protein</fullName>
    </recommendedName>
</protein>
<dbReference type="EMBL" id="DMZY01000140">
    <property type="protein sequence ID" value="HAV92474.1"/>
    <property type="molecule type" value="Genomic_DNA"/>
</dbReference>
<dbReference type="PANTHER" id="PTHR42953">
    <property type="entry name" value="HIGH-AFFINITY ZINC UPTAKE SYSTEM PROTEIN ZNUA-RELATED"/>
    <property type="match status" value="1"/>
</dbReference>